<dbReference type="AlphaFoldDB" id="K1DUJ9"/>
<evidence type="ECO:0000313" key="3">
    <source>
        <dbReference type="EMBL" id="EKA60089.1"/>
    </source>
</evidence>
<name>K1DUJ9_9MICO</name>
<dbReference type="GO" id="GO:0016747">
    <property type="term" value="F:acyltransferase activity, transferring groups other than amino-acyl groups"/>
    <property type="evidence" value="ECO:0007669"/>
    <property type="project" value="InterPro"/>
</dbReference>
<sequence length="102" mass="11377">MADVQITHRPDETRFVAEVDGAPAGFAEYQLTDDLYVFTHTEVDRAHEGLGVGGALARAALDHVRAEGRRRVLPVCPFIEGWMARHPDYADLHFRSRSTATD</sequence>
<evidence type="ECO:0000313" key="4">
    <source>
        <dbReference type="Proteomes" id="UP000004474"/>
    </source>
</evidence>
<dbReference type="Pfam" id="PF14542">
    <property type="entry name" value="Acetyltransf_CG"/>
    <property type="match status" value="1"/>
</dbReference>
<dbReference type="InterPro" id="IPR045057">
    <property type="entry name" value="Gcn5-rel_NAT"/>
</dbReference>
<gene>
    <name evidence="3" type="ORF">B277_14663</name>
</gene>
<dbReference type="InterPro" id="IPR016181">
    <property type="entry name" value="Acyl_CoA_acyltransferase"/>
</dbReference>
<dbReference type="PANTHER" id="PTHR31435">
    <property type="entry name" value="PROTEIN NATD1"/>
    <property type="match status" value="1"/>
</dbReference>
<comment type="caution">
    <text evidence="3">The sequence shown here is derived from an EMBL/GenBank/DDBJ whole genome shotgun (WGS) entry which is preliminary data.</text>
</comment>
<evidence type="ECO:0000259" key="2">
    <source>
        <dbReference type="PROSITE" id="PS51729"/>
    </source>
</evidence>
<reference evidence="3 4" key="1">
    <citation type="journal article" date="2012" name="J. Bacteriol.">
        <title>Genome Sequence of Janibacter hoylei MTCC8307, Isolated from the Stratospheric Air.</title>
        <authorList>
            <person name="Pawar S.P."/>
            <person name="Dhotre D.P."/>
            <person name="Shetty S.A."/>
            <person name="Chowdhury S.P."/>
            <person name="Chaudhari B.L."/>
            <person name="Shouche Y.S."/>
        </authorList>
    </citation>
    <scope>NUCLEOTIDE SEQUENCE [LARGE SCALE GENOMIC DNA]</scope>
    <source>
        <strain evidence="3 4">PVAS-1</strain>
    </source>
</reference>
<dbReference type="Gene3D" id="3.40.630.30">
    <property type="match status" value="1"/>
</dbReference>
<dbReference type="RefSeq" id="WP_007929407.1">
    <property type="nucleotide sequence ID" value="NZ_ALWX01000079.1"/>
</dbReference>
<dbReference type="Proteomes" id="UP000004474">
    <property type="component" value="Unassembled WGS sequence"/>
</dbReference>
<organism evidence="3 4">
    <name type="scientific">Janibacter hoylei PVAS-1</name>
    <dbReference type="NCBI Taxonomy" id="1210046"/>
    <lineage>
        <taxon>Bacteria</taxon>
        <taxon>Bacillati</taxon>
        <taxon>Actinomycetota</taxon>
        <taxon>Actinomycetes</taxon>
        <taxon>Micrococcales</taxon>
        <taxon>Intrasporangiaceae</taxon>
        <taxon>Janibacter</taxon>
    </lineage>
</organism>
<dbReference type="InterPro" id="IPR000182">
    <property type="entry name" value="GNAT_dom"/>
</dbReference>
<dbReference type="SUPFAM" id="SSF55729">
    <property type="entry name" value="Acyl-CoA N-acyltransferases (Nat)"/>
    <property type="match status" value="1"/>
</dbReference>
<dbReference type="STRING" id="1210046.B277_14663"/>
<dbReference type="PATRIC" id="fig|1210046.3.peg.2814"/>
<dbReference type="CDD" id="cd04301">
    <property type="entry name" value="NAT_SF"/>
    <property type="match status" value="1"/>
</dbReference>
<feature type="domain" description="N-acetyltransferase" evidence="2">
    <location>
        <begin position="7"/>
        <end position="94"/>
    </location>
</feature>
<dbReference type="PROSITE" id="PS51729">
    <property type="entry name" value="GNAT_YJDJ"/>
    <property type="match status" value="1"/>
</dbReference>
<proteinExistence type="predicted"/>
<dbReference type="EMBL" id="ALWX01000079">
    <property type="protein sequence ID" value="EKA60089.1"/>
    <property type="molecule type" value="Genomic_DNA"/>
</dbReference>
<dbReference type="PROSITE" id="PS51186">
    <property type="entry name" value="GNAT"/>
    <property type="match status" value="1"/>
</dbReference>
<accession>K1DUJ9</accession>
<dbReference type="eggNOG" id="COG2388">
    <property type="taxonomic scope" value="Bacteria"/>
</dbReference>
<dbReference type="PANTHER" id="PTHR31435:SF10">
    <property type="entry name" value="BSR4717 PROTEIN"/>
    <property type="match status" value="1"/>
</dbReference>
<dbReference type="InterPro" id="IPR031165">
    <property type="entry name" value="GNAT_YJDJ"/>
</dbReference>
<protein>
    <submittedName>
        <fullName evidence="3">Uncharacterized protein</fullName>
    </submittedName>
</protein>
<evidence type="ECO:0000259" key="1">
    <source>
        <dbReference type="PROSITE" id="PS51186"/>
    </source>
</evidence>
<feature type="domain" description="N-acetyltransferase" evidence="1">
    <location>
        <begin position="1"/>
        <end position="101"/>
    </location>
</feature>